<comment type="caution">
    <text evidence="10">The sequence shown here is derived from an EMBL/GenBank/DDBJ whole genome shotgun (WGS) entry which is preliminary data.</text>
</comment>
<accession>A0ABU2C405</accession>
<proteinExistence type="inferred from homology"/>
<comment type="subcellular location">
    <subcellularLocation>
        <location evidence="1">Cell membrane</location>
        <topology evidence="1">Multi-pass membrane protein</topology>
    </subcellularLocation>
</comment>
<evidence type="ECO:0000256" key="5">
    <source>
        <dbReference type="ARBA" id="ARBA00022692"/>
    </source>
</evidence>
<feature type="transmembrane region" description="Helical" evidence="9">
    <location>
        <begin position="320"/>
        <end position="350"/>
    </location>
</feature>
<feature type="transmembrane region" description="Helical" evidence="9">
    <location>
        <begin position="229"/>
        <end position="253"/>
    </location>
</feature>
<evidence type="ECO:0000256" key="8">
    <source>
        <dbReference type="SAM" id="MobiDB-lite"/>
    </source>
</evidence>
<dbReference type="PANTHER" id="PTHR21716">
    <property type="entry name" value="TRANSMEMBRANE PROTEIN"/>
    <property type="match status" value="1"/>
</dbReference>
<dbReference type="PANTHER" id="PTHR21716:SF53">
    <property type="entry name" value="PERMEASE PERM-RELATED"/>
    <property type="match status" value="1"/>
</dbReference>
<protein>
    <submittedName>
        <fullName evidence="10">PurR-regulated permease PerM</fullName>
    </submittedName>
</protein>
<keyword evidence="3" id="KW-0813">Transport</keyword>
<keyword evidence="4" id="KW-1003">Cell membrane</keyword>
<evidence type="ECO:0000256" key="7">
    <source>
        <dbReference type="ARBA" id="ARBA00023136"/>
    </source>
</evidence>
<sequence length="437" mass="46564">MHNPLILAAGVPYHAADMAIAEPLTSRGTEQRHGNETSITKESAMTESTTVQTGPSTQELDKSAESGQPRRVVLHMPVDVRSVSLGLLAVLASVYTLRWAGAVFIPVMVGILSSYALSPVVDWFHTRRVSRALSAAVLLMGILGGVGATAYSLSDDASKLVEQLPAATQKLRSALRVLPGSPRNTLTTVQQAASQLEQAAEETGRSVPAGPGVQRVQIVKPRFDIRDHLWNGSLGIVGMLGQVGTVALITFFLMASGDSFRRKVVKLAGPTLSRKKITLQALNQINDQIQRYMLVQLFTSSLVGVATWLCFMALGLEHAAVWGIAAGVLNLVPYIGSVVIAAGSALVAFLQFGSLEMVLLVSGGSLVIHAIAGFLLTPWLTSRASQMNPVAVFVSMLAWGWLWGLWGLLLGVPIMVAIKAVCDRIDDLKPVGEFLGS</sequence>
<keyword evidence="7 9" id="KW-0472">Membrane</keyword>
<reference evidence="10 11" key="1">
    <citation type="submission" date="2023-07" db="EMBL/GenBank/DDBJ databases">
        <title>Sorghum-associated microbial communities from plants grown in Nebraska, USA.</title>
        <authorList>
            <person name="Schachtman D."/>
        </authorList>
    </citation>
    <scope>NUCLEOTIDE SEQUENCE [LARGE SCALE GENOMIC DNA]</scope>
    <source>
        <strain evidence="10 11">BE313</strain>
    </source>
</reference>
<keyword evidence="5 9" id="KW-0812">Transmembrane</keyword>
<evidence type="ECO:0000256" key="9">
    <source>
        <dbReference type="SAM" id="Phobius"/>
    </source>
</evidence>
<feature type="compositionally biased region" description="Polar residues" evidence="8">
    <location>
        <begin position="36"/>
        <end position="58"/>
    </location>
</feature>
<evidence type="ECO:0000256" key="2">
    <source>
        <dbReference type="ARBA" id="ARBA00009773"/>
    </source>
</evidence>
<feature type="transmembrane region" description="Helical" evidence="9">
    <location>
        <begin position="292"/>
        <end position="314"/>
    </location>
</feature>
<organism evidence="10 11">
    <name type="scientific">Rhodoferax ferrireducens</name>
    <dbReference type="NCBI Taxonomy" id="192843"/>
    <lineage>
        <taxon>Bacteria</taxon>
        <taxon>Pseudomonadati</taxon>
        <taxon>Pseudomonadota</taxon>
        <taxon>Betaproteobacteria</taxon>
        <taxon>Burkholderiales</taxon>
        <taxon>Comamonadaceae</taxon>
        <taxon>Rhodoferax</taxon>
    </lineage>
</organism>
<evidence type="ECO:0000256" key="3">
    <source>
        <dbReference type="ARBA" id="ARBA00022448"/>
    </source>
</evidence>
<evidence type="ECO:0000313" key="10">
    <source>
        <dbReference type="EMBL" id="MDR7376050.1"/>
    </source>
</evidence>
<feature type="transmembrane region" description="Helical" evidence="9">
    <location>
        <begin position="357"/>
        <end position="380"/>
    </location>
</feature>
<evidence type="ECO:0000313" key="11">
    <source>
        <dbReference type="Proteomes" id="UP001180487"/>
    </source>
</evidence>
<feature type="region of interest" description="Disordered" evidence="8">
    <location>
        <begin position="24"/>
        <end position="68"/>
    </location>
</feature>
<dbReference type="InterPro" id="IPR002549">
    <property type="entry name" value="AI-2E-like"/>
</dbReference>
<dbReference type="Pfam" id="PF01594">
    <property type="entry name" value="AI-2E_transport"/>
    <property type="match status" value="1"/>
</dbReference>
<evidence type="ECO:0000256" key="6">
    <source>
        <dbReference type="ARBA" id="ARBA00022989"/>
    </source>
</evidence>
<feature type="transmembrane region" description="Helical" evidence="9">
    <location>
        <begin position="103"/>
        <end position="121"/>
    </location>
</feature>
<evidence type="ECO:0000256" key="1">
    <source>
        <dbReference type="ARBA" id="ARBA00004651"/>
    </source>
</evidence>
<evidence type="ECO:0000256" key="4">
    <source>
        <dbReference type="ARBA" id="ARBA00022475"/>
    </source>
</evidence>
<dbReference type="Proteomes" id="UP001180487">
    <property type="component" value="Unassembled WGS sequence"/>
</dbReference>
<dbReference type="RefSeq" id="WP_310370714.1">
    <property type="nucleotide sequence ID" value="NZ_JAVDXT010000001.1"/>
</dbReference>
<dbReference type="EMBL" id="JAVDXT010000001">
    <property type="protein sequence ID" value="MDR7376050.1"/>
    <property type="molecule type" value="Genomic_DNA"/>
</dbReference>
<feature type="transmembrane region" description="Helical" evidence="9">
    <location>
        <begin position="133"/>
        <end position="153"/>
    </location>
</feature>
<gene>
    <name evidence="10" type="ORF">J2X19_000708</name>
</gene>
<name>A0ABU2C405_9BURK</name>
<keyword evidence="6 9" id="KW-1133">Transmembrane helix</keyword>
<feature type="transmembrane region" description="Helical" evidence="9">
    <location>
        <begin position="400"/>
        <end position="422"/>
    </location>
</feature>
<keyword evidence="11" id="KW-1185">Reference proteome</keyword>
<comment type="similarity">
    <text evidence="2">Belongs to the autoinducer-2 exporter (AI-2E) (TC 2.A.86) family.</text>
</comment>